<feature type="domain" description="NAD-dependent epimerase/dehydratase" evidence="1">
    <location>
        <begin position="6"/>
        <end position="227"/>
    </location>
</feature>
<organism evidence="2 3">
    <name type="scientific">Pedobacter psychroterrae</name>
    <dbReference type="NCBI Taxonomy" id="2530453"/>
    <lineage>
        <taxon>Bacteria</taxon>
        <taxon>Pseudomonadati</taxon>
        <taxon>Bacteroidota</taxon>
        <taxon>Sphingobacteriia</taxon>
        <taxon>Sphingobacteriales</taxon>
        <taxon>Sphingobacteriaceae</taxon>
        <taxon>Pedobacter</taxon>
    </lineage>
</organism>
<protein>
    <submittedName>
        <fullName evidence="2">NAD(P)-dependent oxidoreductase</fullName>
    </submittedName>
</protein>
<dbReference type="Proteomes" id="UP000293347">
    <property type="component" value="Unassembled WGS sequence"/>
</dbReference>
<gene>
    <name evidence="2" type="ORF">EZ437_15625</name>
</gene>
<dbReference type="Gene3D" id="3.40.50.720">
    <property type="entry name" value="NAD(P)-binding Rossmann-like Domain"/>
    <property type="match status" value="1"/>
</dbReference>
<keyword evidence="3" id="KW-1185">Reference proteome</keyword>
<evidence type="ECO:0000313" key="3">
    <source>
        <dbReference type="Proteomes" id="UP000293347"/>
    </source>
</evidence>
<accession>A0A4R0NLG2</accession>
<dbReference type="OrthoDB" id="1490291at2"/>
<sequence length="329" mass="36637">MSKKLLITGASGFVGYHLIEAALRAGFEVYAAVRKSSDVSHLKEFNLHYVDLDYSSVDALKVHLEAGKYQYIIHAAGITKAKNLAAYNKVNADYSRNLAIAAGTANIDLKKFVFVSSLAALGPLLDLSGEIRDDVAGKPVTSYGISKLLAEEYLKNIPDLPLIIIRPTAVYGPREKDIFILFKSISRGLEPHIGNFKQQLSFIYVKDLAQVIIHASLSNVTGKQYNVSDGRIYDRYVLASLIKKAMNKKTLKFHLPIGIVGSMAAFMELIYRNSATTPTLNKEKMAELTAINWACNIDQARHDLGYDPQFDLEKGLLETVSWYQMNKWL</sequence>
<reference evidence="2 3" key="1">
    <citation type="submission" date="2019-02" db="EMBL/GenBank/DDBJ databases">
        <title>Pedobacter sp. RP-1-14 sp. nov., isolated from Arctic soil.</title>
        <authorList>
            <person name="Dahal R.H."/>
        </authorList>
    </citation>
    <scope>NUCLEOTIDE SEQUENCE [LARGE SCALE GENOMIC DNA]</scope>
    <source>
        <strain evidence="2 3">RP-1-14</strain>
    </source>
</reference>
<dbReference type="RefSeq" id="WP_131596999.1">
    <property type="nucleotide sequence ID" value="NZ_SJSL01000004.1"/>
</dbReference>
<dbReference type="EMBL" id="SJSL01000004">
    <property type="protein sequence ID" value="TCD00144.1"/>
    <property type="molecule type" value="Genomic_DNA"/>
</dbReference>
<evidence type="ECO:0000313" key="2">
    <source>
        <dbReference type="EMBL" id="TCD00144.1"/>
    </source>
</evidence>
<name>A0A4R0NLG2_9SPHI</name>
<dbReference type="InterPro" id="IPR001509">
    <property type="entry name" value="Epimerase_deHydtase"/>
</dbReference>
<dbReference type="AlphaFoldDB" id="A0A4R0NLG2"/>
<dbReference type="InterPro" id="IPR036291">
    <property type="entry name" value="NAD(P)-bd_dom_sf"/>
</dbReference>
<dbReference type="SUPFAM" id="SSF51735">
    <property type="entry name" value="NAD(P)-binding Rossmann-fold domains"/>
    <property type="match status" value="1"/>
</dbReference>
<dbReference type="PANTHER" id="PTHR43245">
    <property type="entry name" value="BIFUNCTIONAL POLYMYXIN RESISTANCE PROTEIN ARNA"/>
    <property type="match status" value="1"/>
</dbReference>
<dbReference type="PANTHER" id="PTHR43245:SF58">
    <property type="entry name" value="BLL5923 PROTEIN"/>
    <property type="match status" value="1"/>
</dbReference>
<comment type="caution">
    <text evidence="2">The sequence shown here is derived from an EMBL/GenBank/DDBJ whole genome shotgun (WGS) entry which is preliminary data.</text>
</comment>
<dbReference type="InterPro" id="IPR050177">
    <property type="entry name" value="Lipid_A_modif_metabolic_enz"/>
</dbReference>
<evidence type="ECO:0000259" key="1">
    <source>
        <dbReference type="Pfam" id="PF01370"/>
    </source>
</evidence>
<dbReference type="Pfam" id="PF01370">
    <property type="entry name" value="Epimerase"/>
    <property type="match status" value="1"/>
</dbReference>
<proteinExistence type="predicted"/>